<feature type="repeat" description="TPR" evidence="4">
    <location>
        <begin position="18"/>
        <end position="51"/>
    </location>
</feature>
<keyword evidence="8" id="KW-1185">Reference proteome</keyword>
<dbReference type="Proteomes" id="UP000286268">
    <property type="component" value="Chromosome"/>
</dbReference>
<dbReference type="SUPFAM" id="SSF52540">
    <property type="entry name" value="P-loop containing nucleoside triphosphate hydrolases"/>
    <property type="match status" value="1"/>
</dbReference>
<dbReference type="KEGG" id="cmah:C1I91_18555"/>
<dbReference type="InterPro" id="IPR019734">
    <property type="entry name" value="TPR_rpt"/>
</dbReference>
<dbReference type="Pfam" id="PF00004">
    <property type="entry name" value="AAA"/>
    <property type="match status" value="1"/>
</dbReference>
<keyword evidence="3" id="KW-0175">Coiled coil</keyword>
<dbReference type="SMART" id="SM00028">
    <property type="entry name" value="TPR"/>
    <property type="match status" value="1"/>
</dbReference>
<dbReference type="PANTHER" id="PTHR23077:SF171">
    <property type="entry name" value="NUCLEAR VALOSIN-CONTAINING PROTEIN-LIKE"/>
    <property type="match status" value="1"/>
</dbReference>
<keyword evidence="1 5" id="KW-0547">Nucleotide-binding</keyword>
<evidence type="ECO:0000256" key="1">
    <source>
        <dbReference type="ARBA" id="ARBA00022741"/>
    </source>
</evidence>
<accession>A0A410DWP9</accession>
<keyword evidence="2 5" id="KW-0067">ATP-binding</keyword>
<dbReference type="OrthoDB" id="9809379at2"/>
<evidence type="ECO:0000256" key="2">
    <source>
        <dbReference type="ARBA" id="ARBA00022840"/>
    </source>
</evidence>
<dbReference type="SUPFAM" id="SSF48452">
    <property type="entry name" value="TPR-like"/>
    <property type="match status" value="1"/>
</dbReference>
<dbReference type="PROSITE" id="PS50005">
    <property type="entry name" value="TPR"/>
    <property type="match status" value="1"/>
</dbReference>
<evidence type="ECO:0000256" key="5">
    <source>
        <dbReference type="RuleBase" id="RU003651"/>
    </source>
</evidence>
<dbReference type="GO" id="GO:0005524">
    <property type="term" value="F:ATP binding"/>
    <property type="evidence" value="ECO:0007669"/>
    <property type="project" value="UniProtKB-KW"/>
</dbReference>
<dbReference type="PROSITE" id="PS50293">
    <property type="entry name" value="TPR_REGION"/>
    <property type="match status" value="1"/>
</dbReference>
<evidence type="ECO:0000259" key="6">
    <source>
        <dbReference type="SMART" id="SM00382"/>
    </source>
</evidence>
<dbReference type="InterPro" id="IPR011990">
    <property type="entry name" value="TPR-like_helical_dom_sf"/>
</dbReference>
<dbReference type="InterPro" id="IPR003960">
    <property type="entry name" value="ATPase_AAA_CS"/>
</dbReference>
<protein>
    <submittedName>
        <fullName evidence="7">Cell division protein</fullName>
    </submittedName>
</protein>
<dbReference type="InterPro" id="IPR027417">
    <property type="entry name" value="P-loop_NTPase"/>
</dbReference>
<dbReference type="Gene3D" id="1.10.8.60">
    <property type="match status" value="1"/>
</dbReference>
<dbReference type="InterPro" id="IPR003593">
    <property type="entry name" value="AAA+_ATPase"/>
</dbReference>
<keyword evidence="7" id="KW-0131">Cell cycle</keyword>
<dbReference type="Gene3D" id="3.40.50.300">
    <property type="entry name" value="P-loop containing nucleotide triphosphate hydrolases"/>
    <property type="match status" value="1"/>
</dbReference>
<dbReference type="InterPro" id="IPR003959">
    <property type="entry name" value="ATPase_AAA_core"/>
</dbReference>
<feature type="domain" description="AAA+ ATPase" evidence="6">
    <location>
        <begin position="177"/>
        <end position="314"/>
    </location>
</feature>
<organism evidence="7 8">
    <name type="scientific">Clostridium manihotivorum</name>
    <dbReference type="NCBI Taxonomy" id="2320868"/>
    <lineage>
        <taxon>Bacteria</taxon>
        <taxon>Bacillati</taxon>
        <taxon>Bacillota</taxon>
        <taxon>Clostridia</taxon>
        <taxon>Eubacteriales</taxon>
        <taxon>Clostridiaceae</taxon>
        <taxon>Clostridium</taxon>
    </lineage>
</organism>
<sequence>MDKIELLRGLVKENPQSSNAWYLLGSEYSEVGNYSEALKAFSEALKYCDDKTKGMVINELTKLSNAENLNKLQPEASTKVNSDETFETKPSAQNIADNIEESNETENIASEEEYNNVIPLRVIEGGKNYAVLDEKEENIKVTFNDVGGLDDLKETIKMKIIKPFVSPGLFDRFKKKVGGGILLFGPPGCGKTFMAKATAGECNANFIPVHITDILNPYLGQSALNVKDIFETARAKKPCVMFFDEIDTIGFNRSKLSSEHMRPVIDQLLTEIEGIDSSTQKLLIIGATNMPWDVDSAFKRPGRFDKTVFVPPPDQKAREAIFKLKLKDRPMEIIDYITLSKLTPLYSGADIENVVEVATENVIEEIMRTGIERPIGMNDLNTAIQMTKPSTLEWLRTIKNYIKYSNQSGLYDEVDKFINANKKLL</sequence>
<keyword evidence="7" id="KW-0132">Cell division</keyword>
<evidence type="ECO:0000313" key="7">
    <source>
        <dbReference type="EMBL" id="QAA33487.1"/>
    </source>
</evidence>
<dbReference type="AlphaFoldDB" id="A0A410DWP9"/>
<proteinExistence type="inferred from homology"/>
<dbReference type="GO" id="GO:0016887">
    <property type="term" value="F:ATP hydrolysis activity"/>
    <property type="evidence" value="ECO:0007669"/>
    <property type="project" value="InterPro"/>
</dbReference>
<gene>
    <name evidence="7" type="ORF">C1I91_18555</name>
</gene>
<dbReference type="RefSeq" id="WP_128214210.1">
    <property type="nucleotide sequence ID" value="NZ_CP025746.1"/>
</dbReference>
<name>A0A410DWP9_9CLOT</name>
<dbReference type="PANTHER" id="PTHR23077">
    <property type="entry name" value="AAA-FAMILY ATPASE"/>
    <property type="match status" value="1"/>
</dbReference>
<dbReference type="FunFam" id="3.40.50.300:FF:001025">
    <property type="entry name" value="ATPase family, AAA domain-containing 2B"/>
    <property type="match status" value="1"/>
</dbReference>
<evidence type="ECO:0000256" key="3">
    <source>
        <dbReference type="ARBA" id="ARBA00023054"/>
    </source>
</evidence>
<dbReference type="Gene3D" id="1.25.40.10">
    <property type="entry name" value="Tetratricopeptide repeat domain"/>
    <property type="match status" value="1"/>
</dbReference>
<reference evidence="7 8" key="1">
    <citation type="submission" date="2018-01" db="EMBL/GenBank/DDBJ databases">
        <title>Genome Sequencing and Assembly of Anaerobacter polyendosporus strain CT4.</title>
        <authorList>
            <person name="Tachaapaikoon C."/>
            <person name="Sutheeworapong S."/>
            <person name="Jenjaroenpun P."/>
            <person name="Wongsurawat T."/>
            <person name="Nookeaw I."/>
            <person name="Cheawchanlertfa P."/>
            <person name="Kosugi A."/>
            <person name="Cheevadhanarak S."/>
            <person name="Ratanakhanokchai K."/>
        </authorList>
    </citation>
    <scope>NUCLEOTIDE SEQUENCE [LARGE SCALE GENOMIC DNA]</scope>
    <source>
        <strain evidence="7 8">CT4</strain>
    </source>
</reference>
<comment type="similarity">
    <text evidence="5">Belongs to the AAA ATPase family.</text>
</comment>
<keyword evidence="4" id="KW-0802">TPR repeat</keyword>
<dbReference type="PROSITE" id="PS00674">
    <property type="entry name" value="AAA"/>
    <property type="match status" value="1"/>
</dbReference>
<evidence type="ECO:0000256" key="4">
    <source>
        <dbReference type="PROSITE-ProRule" id="PRU00339"/>
    </source>
</evidence>
<dbReference type="EMBL" id="CP025746">
    <property type="protein sequence ID" value="QAA33487.1"/>
    <property type="molecule type" value="Genomic_DNA"/>
</dbReference>
<evidence type="ECO:0000313" key="8">
    <source>
        <dbReference type="Proteomes" id="UP000286268"/>
    </source>
</evidence>
<dbReference type="GO" id="GO:0051301">
    <property type="term" value="P:cell division"/>
    <property type="evidence" value="ECO:0007669"/>
    <property type="project" value="UniProtKB-KW"/>
</dbReference>
<dbReference type="InterPro" id="IPR050168">
    <property type="entry name" value="AAA_ATPase_domain"/>
</dbReference>
<dbReference type="SMART" id="SM00382">
    <property type="entry name" value="AAA"/>
    <property type="match status" value="1"/>
</dbReference>